<dbReference type="InterPro" id="IPR043128">
    <property type="entry name" value="Rev_trsase/Diguanyl_cyclase"/>
</dbReference>
<dbReference type="PANTHER" id="PTHR24559">
    <property type="entry name" value="TRANSPOSON TY3-I GAG-POL POLYPROTEIN"/>
    <property type="match status" value="1"/>
</dbReference>
<keyword evidence="4" id="KW-1185">Reference proteome</keyword>
<feature type="compositionally biased region" description="Polar residues" evidence="1">
    <location>
        <begin position="12"/>
        <end position="23"/>
    </location>
</feature>
<keyword evidence="3" id="KW-0695">RNA-directed DNA polymerase</keyword>
<protein>
    <submittedName>
        <fullName evidence="3">Reverse transcriptase domain-containing protein</fullName>
    </submittedName>
</protein>
<reference evidence="3" key="1">
    <citation type="journal article" date="2022" name="Int. J. Mol. Sci.">
        <title>Draft Genome of Tanacetum Coccineum: Genomic Comparison of Closely Related Tanacetum-Family Plants.</title>
        <authorList>
            <person name="Yamashiro T."/>
            <person name="Shiraishi A."/>
            <person name="Nakayama K."/>
            <person name="Satake H."/>
        </authorList>
    </citation>
    <scope>NUCLEOTIDE SEQUENCE</scope>
</reference>
<dbReference type="InterPro" id="IPR000477">
    <property type="entry name" value="RT_dom"/>
</dbReference>
<dbReference type="PANTHER" id="PTHR24559:SF444">
    <property type="entry name" value="REVERSE TRANSCRIPTASE DOMAIN-CONTAINING PROTEIN"/>
    <property type="match status" value="1"/>
</dbReference>
<gene>
    <name evidence="3" type="ORF">Tco_0679854</name>
</gene>
<organism evidence="3 4">
    <name type="scientific">Tanacetum coccineum</name>
    <dbReference type="NCBI Taxonomy" id="301880"/>
    <lineage>
        <taxon>Eukaryota</taxon>
        <taxon>Viridiplantae</taxon>
        <taxon>Streptophyta</taxon>
        <taxon>Embryophyta</taxon>
        <taxon>Tracheophyta</taxon>
        <taxon>Spermatophyta</taxon>
        <taxon>Magnoliopsida</taxon>
        <taxon>eudicotyledons</taxon>
        <taxon>Gunneridae</taxon>
        <taxon>Pentapetalae</taxon>
        <taxon>asterids</taxon>
        <taxon>campanulids</taxon>
        <taxon>Asterales</taxon>
        <taxon>Asteraceae</taxon>
        <taxon>Asteroideae</taxon>
        <taxon>Anthemideae</taxon>
        <taxon>Anthemidinae</taxon>
        <taxon>Tanacetum</taxon>
    </lineage>
</organism>
<dbReference type="Proteomes" id="UP001151760">
    <property type="component" value="Unassembled WGS sequence"/>
</dbReference>
<dbReference type="InterPro" id="IPR005162">
    <property type="entry name" value="Retrotrans_gag_dom"/>
</dbReference>
<dbReference type="GO" id="GO:0003964">
    <property type="term" value="F:RNA-directed DNA polymerase activity"/>
    <property type="evidence" value="ECO:0007669"/>
    <property type="project" value="UniProtKB-KW"/>
</dbReference>
<dbReference type="InterPro" id="IPR053134">
    <property type="entry name" value="RNA-dir_DNA_polymerase"/>
</dbReference>
<dbReference type="Gene3D" id="3.10.10.10">
    <property type="entry name" value="HIV Type 1 Reverse Transcriptase, subunit A, domain 1"/>
    <property type="match status" value="1"/>
</dbReference>
<dbReference type="Pfam" id="PF03732">
    <property type="entry name" value="Retrotrans_gag"/>
    <property type="match status" value="1"/>
</dbReference>
<evidence type="ECO:0000256" key="1">
    <source>
        <dbReference type="SAM" id="MobiDB-lite"/>
    </source>
</evidence>
<dbReference type="InterPro" id="IPR043502">
    <property type="entry name" value="DNA/RNA_pol_sf"/>
</dbReference>
<accession>A0ABQ4XKA1</accession>
<dbReference type="EMBL" id="BQNB010009567">
    <property type="protein sequence ID" value="GJS65290.1"/>
    <property type="molecule type" value="Genomic_DNA"/>
</dbReference>
<keyword evidence="3" id="KW-0548">Nucleotidyltransferase</keyword>
<dbReference type="Gene3D" id="3.30.70.270">
    <property type="match status" value="1"/>
</dbReference>
<keyword evidence="3" id="KW-0808">Transferase</keyword>
<sequence length="613" mass="70647">MVNARHKEVLKASTSKGADSSTNDADHDDNEGGSSSSFENLNFRGFTDEAIKVLRTMILRQVGKAIRNVMPCYISQTTDNHKVIIQKGLEKFKKGGIMNDFKNEMATYRDFTACDVPKFDRTLNPIASTRWLFAVEGAFHTSCCKEKNKVNFASHFLLDSAKMWWDGKICDHGEEWIGSCTWKEFKELFNAEFAPAKEVDKIREEFQTLTQTNKTVNELWKKFNDLIPYCPEYHGNEKLKVKRFRRMLCDDIREFISLFKCTTLDDLLSRAHVRERDLLSKNLPAPPNKLSFPLEVEIVDSKVILMNNVYNDVKIEIDDSIFKIDLIPIVLGVFDIVISMDWLDKYNANILCSQKLVQLVNPQGREIIIYGDKRKGDFKLCSVMKARKYLSHGCYAFIAHVIDTSIEKKNAKDVPVINEFLDVFPEELSGIPAERQAKFQIDLITGATPIAKTPYHYRKLNKVTVKNVYPSPRIDDLFDQLQGAKWFSKIDLHSGYHQLKVREEDISKTAFRTHYGHYEFVVIPFGLTNAPAIFMDLMNQVCRPMLDKSVIVFIDDILVYSKSKEEHEVHLREVLETLRKERLYAKFSKCLKVDPTKIEAVMNWQAPKSVGEI</sequence>
<dbReference type="Pfam" id="PF08284">
    <property type="entry name" value="RVP_2"/>
    <property type="match status" value="1"/>
</dbReference>
<feature type="compositionally biased region" description="Basic and acidic residues" evidence="1">
    <location>
        <begin position="1"/>
        <end position="10"/>
    </location>
</feature>
<feature type="region of interest" description="Disordered" evidence="1">
    <location>
        <begin position="1"/>
        <end position="36"/>
    </location>
</feature>
<dbReference type="PROSITE" id="PS50878">
    <property type="entry name" value="RT_POL"/>
    <property type="match status" value="1"/>
</dbReference>
<dbReference type="Pfam" id="PF00078">
    <property type="entry name" value="RVT_1"/>
    <property type="match status" value="1"/>
</dbReference>
<evidence type="ECO:0000313" key="3">
    <source>
        <dbReference type="EMBL" id="GJS65290.1"/>
    </source>
</evidence>
<reference evidence="3" key="2">
    <citation type="submission" date="2022-01" db="EMBL/GenBank/DDBJ databases">
        <authorList>
            <person name="Yamashiro T."/>
            <person name="Shiraishi A."/>
            <person name="Satake H."/>
            <person name="Nakayama K."/>
        </authorList>
    </citation>
    <scope>NUCLEOTIDE SEQUENCE</scope>
</reference>
<evidence type="ECO:0000259" key="2">
    <source>
        <dbReference type="PROSITE" id="PS50878"/>
    </source>
</evidence>
<evidence type="ECO:0000313" key="4">
    <source>
        <dbReference type="Proteomes" id="UP001151760"/>
    </source>
</evidence>
<dbReference type="SUPFAM" id="SSF56672">
    <property type="entry name" value="DNA/RNA polymerases"/>
    <property type="match status" value="1"/>
</dbReference>
<name>A0ABQ4XKA1_9ASTR</name>
<feature type="domain" description="Reverse transcriptase" evidence="2">
    <location>
        <begin position="412"/>
        <end position="609"/>
    </location>
</feature>
<comment type="caution">
    <text evidence="3">The sequence shown here is derived from an EMBL/GenBank/DDBJ whole genome shotgun (WGS) entry which is preliminary data.</text>
</comment>
<proteinExistence type="predicted"/>
<dbReference type="CDD" id="cd01647">
    <property type="entry name" value="RT_LTR"/>
    <property type="match status" value="1"/>
</dbReference>